<feature type="region of interest" description="Disordered" evidence="1">
    <location>
        <begin position="253"/>
        <end position="272"/>
    </location>
</feature>
<organism evidence="2">
    <name type="scientific">mine drainage metagenome</name>
    <dbReference type="NCBI Taxonomy" id="410659"/>
    <lineage>
        <taxon>unclassified sequences</taxon>
        <taxon>metagenomes</taxon>
        <taxon>ecological metagenomes</taxon>
    </lineage>
</organism>
<proteinExistence type="predicted"/>
<feature type="compositionally biased region" description="Basic and acidic residues" evidence="1">
    <location>
        <begin position="253"/>
        <end position="262"/>
    </location>
</feature>
<feature type="compositionally biased region" description="Basic and acidic residues" evidence="1">
    <location>
        <begin position="17"/>
        <end position="34"/>
    </location>
</feature>
<protein>
    <submittedName>
        <fullName evidence="2">Uncharacterized protein</fullName>
    </submittedName>
</protein>
<reference evidence="2" key="1">
    <citation type="submission" date="2016-10" db="EMBL/GenBank/DDBJ databases">
        <title>Sequence of Gallionella enrichment culture.</title>
        <authorList>
            <person name="Poehlein A."/>
            <person name="Muehling M."/>
            <person name="Daniel R."/>
        </authorList>
    </citation>
    <scope>NUCLEOTIDE SEQUENCE</scope>
</reference>
<accession>A0A1J5P6S9</accession>
<gene>
    <name evidence="2" type="ORF">GALL_515190</name>
</gene>
<sequence length="272" mass="29186">MSGGDELLHHIARRGHGHGEADAQRSSAARKDGGIDADQVAPRIDQRAAGVAGVDGRIGLDEIFKGVDAELGAAQRADDALRHRLADAEGVADGQHHVAHPGACVVAEGDDRQLAQLDAQHRQIGVRVASDQDGRCLAAASQSDFNLVGTFDHVVICEDVAIRADDHPGAQPDSRLARRAISEITPQPGVLRRRRARRLGRGDGYHRGHGLERRRAVTAGRGLQCRRGWCVLNRDHGTGADLAGRRCQLHPFGLERGHDEQGGQRNGRSLGK</sequence>
<evidence type="ECO:0000256" key="1">
    <source>
        <dbReference type="SAM" id="MobiDB-lite"/>
    </source>
</evidence>
<name>A0A1J5P6S9_9ZZZZ</name>
<dbReference type="AlphaFoldDB" id="A0A1J5P6S9"/>
<evidence type="ECO:0000313" key="2">
    <source>
        <dbReference type="EMBL" id="OIQ66910.1"/>
    </source>
</evidence>
<feature type="region of interest" description="Disordered" evidence="1">
    <location>
        <begin position="13"/>
        <end position="41"/>
    </location>
</feature>
<dbReference type="EMBL" id="MLJW01006275">
    <property type="protein sequence ID" value="OIQ66910.1"/>
    <property type="molecule type" value="Genomic_DNA"/>
</dbReference>
<comment type="caution">
    <text evidence="2">The sequence shown here is derived from an EMBL/GenBank/DDBJ whole genome shotgun (WGS) entry which is preliminary data.</text>
</comment>